<reference evidence="4 5" key="1">
    <citation type="submission" date="2023-10" db="EMBL/GenBank/DDBJ databases">
        <title>Bacteria for the degradation of biodegradable plastic PBAT(Polybutylene adipate terephthalate).</title>
        <authorList>
            <person name="Weon H.-Y."/>
            <person name="Yeon J."/>
        </authorList>
    </citation>
    <scope>NUCLEOTIDE SEQUENCE [LARGE SCALE GENOMIC DNA]</scope>
    <source>
        <strain evidence="4 5">SBD 7-3</strain>
    </source>
</reference>
<evidence type="ECO:0000313" key="4">
    <source>
        <dbReference type="EMBL" id="WOB10871.1"/>
    </source>
</evidence>
<gene>
    <name evidence="4" type="ORF">RXV79_12640</name>
</gene>
<keyword evidence="2" id="KW-0472">Membrane</keyword>
<feature type="transmembrane region" description="Helical" evidence="2">
    <location>
        <begin position="83"/>
        <end position="107"/>
    </location>
</feature>
<sequence length="195" mass="21602">MPRDRGTPRNRIQTSKKEFDMDHKAHAHAEHGEAAGAGTAHGGSSSQAYWMFALNLALSLIPMYLAMFTMIDGWSDFRNNVNMLYMALTMLAPMGIIMLATMGTMYGNKRLNVALYVGLAVLFAASLLATRRQALVDNQQFVDSMIPHHSGAILMCREAKLTDPELRKLCDDIVKAQRAEITQMEAIAARLRSGK</sequence>
<dbReference type="RefSeq" id="WP_257824262.1">
    <property type="nucleotide sequence ID" value="NZ_CP136336.1"/>
</dbReference>
<feature type="transmembrane region" description="Helical" evidence="2">
    <location>
        <begin position="113"/>
        <end position="130"/>
    </location>
</feature>
<dbReference type="EMBL" id="CP136336">
    <property type="protein sequence ID" value="WOB10871.1"/>
    <property type="molecule type" value="Genomic_DNA"/>
</dbReference>
<feature type="region of interest" description="Disordered" evidence="1">
    <location>
        <begin position="1"/>
        <end position="25"/>
    </location>
</feature>
<keyword evidence="2" id="KW-0812">Transmembrane</keyword>
<evidence type="ECO:0000313" key="5">
    <source>
        <dbReference type="Proteomes" id="UP001303946"/>
    </source>
</evidence>
<organism evidence="4 5">
    <name type="scientific">Piscinibacter gummiphilus</name>
    <dbReference type="NCBI Taxonomy" id="946333"/>
    <lineage>
        <taxon>Bacteria</taxon>
        <taxon>Pseudomonadati</taxon>
        <taxon>Pseudomonadota</taxon>
        <taxon>Betaproteobacteria</taxon>
        <taxon>Burkholderiales</taxon>
        <taxon>Sphaerotilaceae</taxon>
        <taxon>Piscinibacter</taxon>
    </lineage>
</organism>
<proteinExistence type="predicted"/>
<protein>
    <submittedName>
        <fullName evidence="4">DUF305 domain-containing protein</fullName>
    </submittedName>
</protein>
<keyword evidence="5" id="KW-1185">Reference proteome</keyword>
<evidence type="ECO:0000256" key="1">
    <source>
        <dbReference type="SAM" id="MobiDB-lite"/>
    </source>
</evidence>
<dbReference type="InterPro" id="IPR012347">
    <property type="entry name" value="Ferritin-like"/>
</dbReference>
<keyword evidence="2" id="KW-1133">Transmembrane helix</keyword>
<accession>A0ABZ0D5R7</accession>
<dbReference type="Proteomes" id="UP001303946">
    <property type="component" value="Chromosome"/>
</dbReference>
<dbReference type="Pfam" id="PF03713">
    <property type="entry name" value="DUF305"/>
    <property type="match status" value="1"/>
</dbReference>
<feature type="domain" description="DUF305" evidence="3">
    <location>
        <begin position="138"/>
        <end position="187"/>
    </location>
</feature>
<name>A0ABZ0D5R7_9BURK</name>
<feature type="compositionally biased region" description="Basic and acidic residues" evidence="1">
    <location>
        <begin position="15"/>
        <end position="25"/>
    </location>
</feature>
<feature type="transmembrane region" description="Helical" evidence="2">
    <location>
        <begin position="48"/>
        <end position="71"/>
    </location>
</feature>
<dbReference type="PANTHER" id="PTHR36933">
    <property type="entry name" value="SLL0788 PROTEIN"/>
    <property type="match status" value="1"/>
</dbReference>
<dbReference type="Gene3D" id="1.20.1260.10">
    <property type="match status" value="1"/>
</dbReference>
<dbReference type="InterPro" id="IPR005183">
    <property type="entry name" value="DUF305_CopM-like"/>
</dbReference>
<dbReference type="PANTHER" id="PTHR36933:SF1">
    <property type="entry name" value="SLL0788 PROTEIN"/>
    <property type="match status" value="1"/>
</dbReference>
<evidence type="ECO:0000256" key="2">
    <source>
        <dbReference type="SAM" id="Phobius"/>
    </source>
</evidence>
<evidence type="ECO:0000259" key="3">
    <source>
        <dbReference type="Pfam" id="PF03713"/>
    </source>
</evidence>